<proteinExistence type="predicted"/>
<reference evidence="1 2" key="1">
    <citation type="submission" date="2015-07" db="EMBL/GenBank/DDBJ databases">
        <authorList>
            <person name="Noorani M."/>
        </authorList>
    </citation>
    <scope>NUCLEOTIDE SEQUENCE [LARGE SCALE GENOMIC DNA]</scope>
    <source>
        <strain evidence="1 2">0788_9</strain>
    </source>
</reference>
<protein>
    <submittedName>
        <fullName evidence="1">Uncharacterized protein</fullName>
    </submittedName>
</protein>
<accession>A0A0N0GDF8</accession>
<evidence type="ECO:0000313" key="1">
    <source>
        <dbReference type="EMBL" id="KPC25690.1"/>
    </source>
</evidence>
<name>A0A0N0GDF8_PSESX</name>
<dbReference type="Proteomes" id="UP000037891">
    <property type="component" value="Unassembled WGS sequence"/>
</dbReference>
<reference evidence="1 2" key="2">
    <citation type="submission" date="2015-10" db="EMBL/GenBank/DDBJ databases">
        <title>Comparative genomics and high-throughput reverse genetic screens identify a new phytobacterial MAMP and an Arabidopsis receptor required for immune elicitation.</title>
        <authorList>
            <person name="Mott G.A."/>
            <person name="Thakur S."/>
            <person name="Wang P.W."/>
            <person name="Desveaux D."/>
            <person name="Guttman D.S."/>
        </authorList>
    </citation>
    <scope>NUCLEOTIDE SEQUENCE [LARGE SCALE GENOMIC DNA]</scope>
    <source>
        <strain evidence="1 2">0788_9</strain>
    </source>
</reference>
<organism evidence="1 2">
    <name type="scientific">Pseudomonas syringae pv. cilantro</name>
    <dbReference type="NCBI Taxonomy" id="81035"/>
    <lineage>
        <taxon>Bacteria</taxon>
        <taxon>Pseudomonadati</taxon>
        <taxon>Pseudomonadota</taxon>
        <taxon>Gammaproteobacteria</taxon>
        <taxon>Pseudomonadales</taxon>
        <taxon>Pseudomonadaceae</taxon>
        <taxon>Pseudomonas</taxon>
        <taxon>Pseudomonas syringae</taxon>
    </lineage>
</organism>
<comment type="caution">
    <text evidence="1">The sequence shown here is derived from an EMBL/GenBank/DDBJ whole genome shotgun (WGS) entry which is preliminary data.</text>
</comment>
<dbReference type="EMBL" id="LGLN01000077">
    <property type="protein sequence ID" value="KPC25690.1"/>
    <property type="molecule type" value="Genomic_DNA"/>
</dbReference>
<dbReference type="AlphaFoldDB" id="A0A0N0GDF8"/>
<gene>
    <name evidence="1" type="ORF">ABJ99_3088</name>
</gene>
<evidence type="ECO:0000313" key="2">
    <source>
        <dbReference type="Proteomes" id="UP000037891"/>
    </source>
</evidence>
<sequence length="44" mass="5380">MTPEKPVHYFWHIFIGVDVKQCSCFFQRPYRFQTSIIYLPLKSK</sequence>